<dbReference type="Proteomes" id="UP001303046">
    <property type="component" value="Unassembled WGS sequence"/>
</dbReference>
<reference evidence="2 3" key="1">
    <citation type="submission" date="2023-08" db="EMBL/GenBank/DDBJ databases">
        <title>A Necator americanus chromosomal reference genome.</title>
        <authorList>
            <person name="Ilik V."/>
            <person name="Petrzelkova K.J."/>
            <person name="Pardy F."/>
            <person name="Fuh T."/>
            <person name="Niatou-Singa F.S."/>
            <person name="Gouil Q."/>
            <person name="Baker L."/>
            <person name="Ritchie M.E."/>
            <person name="Jex A.R."/>
            <person name="Gazzola D."/>
            <person name="Li H."/>
            <person name="Toshio Fujiwara R."/>
            <person name="Zhan B."/>
            <person name="Aroian R.V."/>
            <person name="Pafco B."/>
            <person name="Schwarz E.M."/>
        </authorList>
    </citation>
    <scope>NUCLEOTIDE SEQUENCE [LARGE SCALE GENOMIC DNA]</scope>
    <source>
        <strain evidence="2 3">Aroian</strain>
        <tissue evidence="2">Whole animal</tissue>
    </source>
</reference>
<evidence type="ECO:0000313" key="3">
    <source>
        <dbReference type="Proteomes" id="UP001303046"/>
    </source>
</evidence>
<dbReference type="PANTHER" id="PTHR47219:SF20">
    <property type="entry name" value="TBC1 DOMAIN FAMILY MEMBER 2B"/>
    <property type="match status" value="1"/>
</dbReference>
<dbReference type="SMART" id="SM00164">
    <property type="entry name" value="TBC"/>
    <property type="match status" value="1"/>
</dbReference>
<proteinExistence type="predicted"/>
<dbReference type="Gene3D" id="1.10.8.270">
    <property type="entry name" value="putative rabgap domain of human tbc1 domain family member 14 like domains"/>
    <property type="match status" value="1"/>
</dbReference>
<keyword evidence="3" id="KW-1185">Reference proteome</keyword>
<name>A0ABR1CCR0_NECAM</name>
<evidence type="ECO:0000259" key="1">
    <source>
        <dbReference type="PROSITE" id="PS50086"/>
    </source>
</evidence>
<dbReference type="EMBL" id="JAVFWL010000002">
    <property type="protein sequence ID" value="KAK6736254.1"/>
    <property type="molecule type" value="Genomic_DNA"/>
</dbReference>
<dbReference type="InterPro" id="IPR000195">
    <property type="entry name" value="Rab-GAP-TBC_dom"/>
</dbReference>
<dbReference type="PANTHER" id="PTHR47219">
    <property type="entry name" value="RAB GTPASE-ACTIVATING PROTEIN 1-LIKE"/>
    <property type="match status" value="1"/>
</dbReference>
<dbReference type="SUPFAM" id="SSF47923">
    <property type="entry name" value="Ypt/Rab-GAP domain of gyp1p"/>
    <property type="match status" value="2"/>
</dbReference>
<dbReference type="InterPro" id="IPR035969">
    <property type="entry name" value="Rab-GAP_TBC_sf"/>
</dbReference>
<gene>
    <name evidence="2" type="primary">Necator_chrII.g6915</name>
    <name evidence="2" type="ORF">RB195_019122</name>
</gene>
<accession>A0ABR1CCR0</accession>
<organism evidence="2 3">
    <name type="scientific">Necator americanus</name>
    <name type="common">Human hookworm</name>
    <dbReference type="NCBI Taxonomy" id="51031"/>
    <lineage>
        <taxon>Eukaryota</taxon>
        <taxon>Metazoa</taxon>
        <taxon>Ecdysozoa</taxon>
        <taxon>Nematoda</taxon>
        <taxon>Chromadorea</taxon>
        <taxon>Rhabditida</taxon>
        <taxon>Rhabditina</taxon>
        <taxon>Rhabditomorpha</taxon>
        <taxon>Strongyloidea</taxon>
        <taxon>Ancylostomatidae</taxon>
        <taxon>Bunostominae</taxon>
        <taxon>Necator</taxon>
    </lineage>
</organism>
<dbReference type="PROSITE" id="PS50086">
    <property type="entry name" value="TBC_RABGAP"/>
    <property type="match status" value="1"/>
</dbReference>
<dbReference type="Gene3D" id="1.10.10.750">
    <property type="entry name" value="Ypt/Rab-GAP domain of gyp1p, domain 1"/>
    <property type="match status" value="1"/>
</dbReference>
<dbReference type="InterPro" id="IPR050302">
    <property type="entry name" value="Rab_GAP_TBC_domain"/>
</dbReference>
<dbReference type="Pfam" id="PF00566">
    <property type="entry name" value="RabGAP-TBC"/>
    <property type="match status" value="1"/>
</dbReference>
<comment type="caution">
    <text evidence="2">The sequence shown here is derived from an EMBL/GenBank/DDBJ whole genome shotgun (WGS) entry which is preliminary data.</text>
</comment>
<feature type="domain" description="Rab-GAP TBC" evidence="1">
    <location>
        <begin position="84"/>
        <end position="260"/>
    </location>
</feature>
<sequence>MTAWHFTGPPGGMVDDLGFECPWYSNDRRDLAAMDECREMEQAKRDYARFWADYFPVLVRRRRRWERSDPRRNPHTLQRFVYKGIPAPLRKEIWMRNCAPRGPPEVTTVLPSTVEAIKLDLPRTFPNNRYLQVERNRNVLGRMLYCLAQHLPSVGYCQGLNFVAAVILLVVKDESKASDLLIQMVRRRQDYYGDTMSGLKKDTKLLEKILARECPQVAKVLKNLDVGLDLVIGKWLLCMFVETLPLERICSIVGNGNVFQGKPYKSYLSVYLDAPPSLIVCSVLRIWDCMIYDGNDVWLFRVTLSLIRANQKKIGAARSLDQLILAFRSVGQCRLALYCHQLIEHAKSERVSQKMIDELRLTCEMEAT</sequence>
<evidence type="ECO:0000313" key="2">
    <source>
        <dbReference type="EMBL" id="KAK6736254.1"/>
    </source>
</evidence>
<protein>
    <recommendedName>
        <fullName evidence="1">Rab-GAP TBC domain-containing protein</fullName>
    </recommendedName>
</protein>
<dbReference type="Gene3D" id="1.10.472.80">
    <property type="entry name" value="Ypt/Rab-GAP domain of gyp1p, domain 3"/>
    <property type="match status" value="1"/>
</dbReference>